<sequence length="222" mass="24350">MSISDKELQDAFKRSQQVQKQNDGMSEKANARIRERVLAYNKAIESDSGIKRVFAATAATIQAYIASSTLRFTAVAFAIVAMLGVYNIGTFQRNHSSPLQTAAHRVDIVQYHGFEGEDKLLAGKAGTDYKARFNTYTQQYIESNLVAKAVTLEPATLTAQNGYWLLVSCKNQQVVVSENLIASLNINGRIDGDINIGTHVALAFDAQGRILSIKQSSKPLMC</sequence>
<dbReference type="OrthoDB" id="6330333at2"/>
<keyword evidence="4" id="KW-1185">Reference proteome</keyword>
<keyword evidence="2" id="KW-0812">Transmembrane</keyword>
<accession>A0A0B3Y6B2</accession>
<keyword evidence="2" id="KW-0472">Membrane</keyword>
<dbReference type="RefSeq" id="WP_039220463.1">
    <property type="nucleotide sequence ID" value="NZ_JWLW01000017.1"/>
</dbReference>
<name>A0A0B3Y6B2_9ALTE</name>
<evidence type="ECO:0000256" key="1">
    <source>
        <dbReference type="SAM" id="MobiDB-lite"/>
    </source>
</evidence>
<keyword evidence="2" id="KW-1133">Transmembrane helix</keyword>
<protein>
    <submittedName>
        <fullName evidence="3">Uncharacterized protein</fullName>
    </submittedName>
</protein>
<organism evidence="3 4">
    <name type="scientific">Alteromonas marina</name>
    <dbReference type="NCBI Taxonomy" id="203795"/>
    <lineage>
        <taxon>Bacteria</taxon>
        <taxon>Pseudomonadati</taxon>
        <taxon>Pseudomonadota</taxon>
        <taxon>Gammaproteobacteria</taxon>
        <taxon>Alteromonadales</taxon>
        <taxon>Alteromonadaceae</taxon>
        <taxon>Alteromonas/Salinimonas group</taxon>
        <taxon>Alteromonas</taxon>
    </lineage>
</organism>
<dbReference type="Proteomes" id="UP000031197">
    <property type="component" value="Unassembled WGS sequence"/>
</dbReference>
<reference evidence="3 4" key="1">
    <citation type="submission" date="2014-12" db="EMBL/GenBank/DDBJ databases">
        <title>Genome sequencing of Alteromonas marina AD001.</title>
        <authorList>
            <person name="Adrian T.G.S."/>
            <person name="Chan K.G."/>
        </authorList>
    </citation>
    <scope>NUCLEOTIDE SEQUENCE [LARGE SCALE GENOMIC DNA]</scope>
    <source>
        <strain evidence="3 4">AD001</strain>
    </source>
</reference>
<feature type="transmembrane region" description="Helical" evidence="2">
    <location>
        <begin position="70"/>
        <end position="89"/>
    </location>
</feature>
<evidence type="ECO:0000256" key="2">
    <source>
        <dbReference type="SAM" id="Phobius"/>
    </source>
</evidence>
<gene>
    <name evidence="3" type="ORF">RJ41_10900</name>
</gene>
<proteinExistence type="predicted"/>
<feature type="compositionally biased region" description="Basic and acidic residues" evidence="1">
    <location>
        <begin position="1"/>
        <end position="13"/>
    </location>
</feature>
<feature type="region of interest" description="Disordered" evidence="1">
    <location>
        <begin position="1"/>
        <end position="28"/>
    </location>
</feature>
<dbReference type="AlphaFoldDB" id="A0A0B3Y6B2"/>
<comment type="caution">
    <text evidence="3">The sequence shown here is derived from an EMBL/GenBank/DDBJ whole genome shotgun (WGS) entry which is preliminary data.</text>
</comment>
<evidence type="ECO:0000313" key="3">
    <source>
        <dbReference type="EMBL" id="KHT52467.1"/>
    </source>
</evidence>
<evidence type="ECO:0000313" key="4">
    <source>
        <dbReference type="Proteomes" id="UP000031197"/>
    </source>
</evidence>
<feature type="compositionally biased region" description="Polar residues" evidence="1">
    <location>
        <begin position="14"/>
        <end position="24"/>
    </location>
</feature>
<dbReference type="EMBL" id="JWLW01000017">
    <property type="protein sequence ID" value="KHT52467.1"/>
    <property type="molecule type" value="Genomic_DNA"/>
</dbReference>